<name>A0A7S3MZZ3_9SPIT</name>
<evidence type="ECO:0000313" key="2">
    <source>
        <dbReference type="EMBL" id="CAE0333855.1"/>
    </source>
</evidence>
<feature type="region of interest" description="Disordered" evidence="1">
    <location>
        <begin position="111"/>
        <end position="131"/>
    </location>
</feature>
<accession>A0A7S3MZZ3</accession>
<gene>
    <name evidence="2" type="ORF">SINC0208_LOCUS14493</name>
</gene>
<dbReference type="EMBL" id="HBIH01036308">
    <property type="protein sequence ID" value="CAE0333855.1"/>
    <property type="molecule type" value="Transcribed_RNA"/>
</dbReference>
<protein>
    <submittedName>
        <fullName evidence="2">Uncharacterized protein</fullName>
    </submittedName>
</protein>
<reference evidence="2" key="1">
    <citation type="submission" date="2021-01" db="EMBL/GenBank/DDBJ databases">
        <authorList>
            <person name="Corre E."/>
            <person name="Pelletier E."/>
            <person name="Niang G."/>
            <person name="Scheremetjew M."/>
            <person name="Finn R."/>
            <person name="Kale V."/>
            <person name="Holt S."/>
            <person name="Cochrane G."/>
            <person name="Meng A."/>
            <person name="Brown T."/>
            <person name="Cohen L."/>
        </authorList>
    </citation>
    <scope>NUCLEOTIDE SEQUENCE</scope>
    <source>
        <strain evidence="2">S3</strain>
    </source>
</reference>
<feature type="compositionally biased region" description="Polar residues" evidence="1">
    <location>
        <begin position="118"/>
        <end position="131"/>
    </location>
</feature>
<organism evidence="2">
    <name type="scientific">Strombidium inclinatum</name>
    <dbReference type="NCBI Taxonomy" id="197538"/>
    <lineage>
        <taxon>Eukaryota</taxon>
        <taxon>Sar</taxon>
        <taxon>Alveolata</taxon>
        <taxon>Ciliophora</taxon>
        <taxon>Intramacronucleata</taxon>
        <taxon>Spirotrichea</taxon>
        <taxon>Oligotrichia</taxon>
        <taxon>Strombidiidae</taxon>
        <taxon>Strombidium</taxon>
    </lineage>
</organism>
<evidence type="ECO:0000256" key="1">
    <source>
        <dbReference type="SAM" id="MobiDB-lite"/>
    </source>
</evidence>
<proteinExistence type="predicted"/>
<sequence>MPQKELEEARLSKMKEDEEVASTKEHFLTLEKTIIGKAAITTEEEEEEHYENGELIIDEDIMENIVEDPSLRSYLINKMIVVFFTEAEERANYAENFRNLIKNGGFEDFSDMNDPEINAQNLPDTSITETN</sequence>
<dbReference type="AlphaFoldDB" id="A0A7S3MZZ3"/>